<dbReference type="PANTHER" id="PTHR47256:SF1">
    <property type="entry name" value="ZN(II)2CYS6 TRANSCRIPTION FACTOR (EUROFUNG)"/>
    <property type="match status" value="1"/>
</dbReference>
<dbReference type="AlphaFoldDB" id="A0A6G1FRH8"/>
<feature type="coiled-coil region" evidence="3">
    <location>
        <begin position="80"/>
        <end position="107"/>
    </location>
</feature>
<feature type="domain" description="Zn(2)-C6 fungal-type" evidence="5">
    <location>
        <begin position="40"/>
        <end position="70"/>
    </location>
</feature>
<evidence type="ECO:0000256" key="4">
    <source>
        <dbReference type="SAM" id="MobiDB-lite"/>
    </source>
</evidence>
<evidence type="ECO:0000313" key="8">
    <source>
        <dbReference type="RefSeq" id="XP_033529922.1"/>
    </source>
</evidence>
<keyword evidence="1" id="KW-0479">Metal-binding</keyword>
<dbReference type="InterPro" id="IPR036864">
    <property type="entry name" value="Zn2-C6_fun-type_DNA-bd_sf"/>
</dbReference>
<dbReference type="Gene3D" id="4.10.240.10">
    <property type="entry name" value="Zn(2)-C6 fungal-type DNA-binding domain"/>
    <property type="match status" value="1"/>
</dbReference>
<dbReference type="GO" id="GO:0006351">
    <property type="term" value="P:DNA-templated transcription"/>
    <property type="evidence" value="ECO:0007669"/>
    <property type="project" value="InterPro"/>
</dbReference>
<dbReference type="CDD" id="cd12148">
    <property type="entry name" value="fungal_TF_MHR"/>
    <property type="match status" value="1"/>
</dbReference>
<dbReference type="GO" id="GO:0003677">
    <property type="term" value="F:DNA binding"/>
    <property type="evidence" value="ECO:0007669"/>
    <property type="project" value="InterPro"/>
</dbReference>
<feature type="compositionally biased region" description="Low complexity" evidence="4">
    <location>
        <begin position="7"/>
        <end position="29"/>
    </location>
</feature>
<reference evidence="8" key="2">
    <citation type="submission" date="2020-04" db="EMBL/GenBank/DDBJ databases">
        <authorList>
            <consortium name="NCBI Genome Project"/>
        </authorList>
    </citation>
    <scope>NUCLEOTIDE SEQUENCE</scope>
    <source>
        <strain evidence="8">CBS 781.70</strain>
    </source>
</reference>
<organism evidence="6">
    <name type="scientific">Eremomyces bilateralis CBS 781.70</name>
    <dbReference type="NCBI Taxonomy" id="1392243"/>
    <lineage>
        <taxon>Eukaryota</taxon>
        <taxon>Fungi</taxon>
        <taxon>Dikarya</taxon>
        <taxon>Ascomycota</taxon>
        <taxon>Pezizomycotina</taxon>
        <taxon>Dothideomycetes</taxon>
        <taxon>Dothideomycetes incertae sedis</taxon>
        <taxon>Eremomycetales</taxon>
        <taxon>Eremomycetaceae</taxon>
        <taxon>Eremomyces</taxon>
    </lineage>
</organism>
<reference evidence="6 8" key="1">
    <citation type="submission" date="2020-01" db="EMBL/GenBank/DDBJ databases">
        <authorList>
            <consortium name="DOE Joint Genome Institute"/>
            <person name="Haridas S."/>
            <person name="Albert R."/>
            <person name="Binder M."/>
            <person name="Bloem J."/>
            <person name="Labutti K."/>
            <person name="Salamov A."/>
            <person name="Andreopoulos B."/>
            <person name="Baker S.E."/>
            <person name="Barry K."/>
            <person name="Bills G."/>
            <person name="Bluhm B.H."/>
            <person name="Cannon C."/>
            <person name="Castanera R."/>
            <person name="Culley D.E."/>
            <person name="Daum C."/>
            <person name="Ezra D."/>
            <person name="Gonzalez J.B."/>
            <person name="Henrissat B."/>
            <person name="Kuo A."/>
            <person name="Liang C."/>
            <person name="Lipzen A."/>
            <person name="Lutzoni F."/>
            <person name="Magnuson J."/>
            <person name="Mondo S."/>
            <person name="Nolan M."/>
            <person name="Ohm R."/>
            <person name="Pangilinan J."/>
            <person name="Park H.-J."/>
            <person name="Ramirez L."/>
            <person name="Alfaro M."/>
            <person name="Sun H."/>
            <person name="Tritt A."/>
            <person name="Yoshinaga Y."/>
            <person name="Zwiers L.-H."/>
            <person name="Turgeon B.G."/>
            <person name="Goodwin S.B."/>
            <person name="Spatafora J.W."/>
            <person name="Crous P.W."/>
            <person name="Grigoriev I.V."/>
        </authorList>
    </citation>
    <scope>NUCLEOTIDE SEQUENCE</scope>
    <source>
        <strain evidence="6 8">CBS 781.70</strain>
    </source>
</reference>
<proteinExistence type="predicted"/>
<dbReference type="CDD" id="cd00067">
    <property type="entry name" value="GAL4"/>
    <property type="match status" value="1"/>
</dbReference>
<dbReference type="SMART" id="SM00066">
    <property type="entry name" value="GAL4"/>
    <property type="match status" value="1"/>
</dbReference>
<dbReference type="SUPFAM" id="SSF57701">
    <property type="entry name" value="Zn2/Cys6 DNA-binding domain"/>
    <property type="match status" value="1"/>
</dbReference>
<evidence type="ECO:0000256" key="1">
    <source>
        <dbReference type="ARBA" id="ARBA00022723"/>
    </source>
</evidence>
<dbReference type="PROSITE" id="PS50048">
    <property type="entry name" value="ZN2_CY6_FUNGAL_2"/>
    <property type="match status" value="1"/>
</dbReference>
<dbReference type="Proteomes" id="UP000504638">
    <property type="component" value="Unplaced"/>
</dbReference>
<reference evidence="8" key="3">
    <citation type="submission" date="2025-04" db="UniProtKB">
        <authorList>
            <consortium name="RefSeq"/>
        </authorList>
    </citation>
    <scope>IDENTIFICATION</scope>
    <source>
        <strain evidence="8">CBS 781.70</strain>
    </source>
</reference>
<dbReference type="RefSeq" id="XP_033529922.1">
    <property type="nucleotide sequence ID" value="XM_033674522.1"/>
</dbReference>
<evidence type="ECO:0000313" key="6">
    <source>
        <dbReference type="EMBL" id="KAF1808291.1"/>
    </source>
</evidence>
<feature type="region of interest" description="Disordered" evidence="4">
    <location>
        <begin position="1"/>
        <end position="34"/>
    </location>
</feature>
<dbReference type="Pfam" id="PF04082">
    <property type="entry name" value="Fungal_trans"/>
    <property type="match status" value="1"/>
</dbReference>
<dbReference type="OrthoDB" id="3740069at2759"/>
<dbReference type="InterPro" id="IPR001138">
    <property type="entry name" value="Zn2Cys6_DnaBD"/>
</dbReference>
<dbReference type="GeneID" id="54415092"/>
<dbReference type="Pfam" id="PF00172">
    <property type="entry name" value="Zn_clus"/>
    <property type="match status" value="1"/>
</dbReference>
<evidence type="ECO:0000256" key="3">
    <source>
        <dbReference type="SAM" id="Coils"/>
    </source>
</evidence>
<evidence type="ECO:0000313" key="7">
    <source>
        <dbReference type="Proteomes" id="UP000504638"/>
    </source>
</evidence>
<evidence type="ECO:0000256" key="2">
    <source>
        <dbReference type="ARBA" id="ARBA00023242"/>
    </source>
</evidence>
<accession>A0A6G1FRH8</accession>
<keyword evidence="7" id="KW-1185">Reference proteome</keyword>
<dbReference type="GO" id="GO:0008270">
    <property type="term" value="F:zinc ion binding"/>
    <property type="evidence" value="ECO:0007669"/>
    <property type="project" value="InterPro"/>
</dbReference>
<dbReference type="InterPro" id="IPR007219">
    <property type="entry name" value="XnlR_reg_dom"/>
</dbReference>
<protein>
    <recommendedName>
        <fullName evidence="5">Zn(2)-C6 fungal-type domain-containing protein</fullName>
    </recommendedName>
</protein>
<dbReference type="PANTHER" id="PTHR47256">
    <property type="entry name" value="ZN(II)2CYS6 TRANSCRIPTION FACTOR (EUROFUNG)-RELATED"/>
    <property type="match status" value="1"/>
</dbReference>
<keyword evidence="3" id="KW-0175">Coiled coil</keyword>
<evidence type="ECO:0000259" key="5">
    <source>
        <dbReference type="PROSITE" id="PS50048"/>
    </source>
</evidence>
<dbReference type="GO" id="GO:0000981">
    <property type="term" value="F:DNA-binding transcription factor activity, RNA polymerase II-specific"/>
    <property type="evidence" value="ECO:0007669"/>
    <property type="project" value="InterPro"/>
</dbReference>
<sequence>MDRQFRPLAPATGATPTATSTSPANSSRQSNRRRSIVKVACRTCQQKKAKCSGDRPSCTSCVETGISCHYDVEVGESSRYSSLKRKYGKLELEVEQFQELYRTLREQTERDASDILKRIRTTPDAIKVLHMVKQANYLLPNSVGAETNEQTQRLETVERDALRSSHLKVPAHPWTMVTEDGLVSSLISDFFCWDHNLLYSFVDKETFLKEMREGDPQNAIVCSPLLVNAICAERSVCLLAYALNCFTHSPSQFSSPHSKLAECITGKDTREAFFDEAKKLLDMEDGSECLSTVLGLAVLLVYAMYTGRDRLGSVYRYMAFDMLKRLKLEERFRSLGDTEAEMVGRRIISKALWGLHLLDTMISYGFLQPPILPPPGIPRPPLSKFETSSLEAGDHIDLFGHKFGKESPQPPQTPGIADSAYDLCASQFKIMKFNETRDYDSGSDEDISKRNELYRKLMEWKGTIPKMYKITEHVTPHTVALHSQINEVAVSILRPLPSNTWFEDLDGGSTIKDLCIIHAISSIEGAEKCIKIWSPEHYACAFFSAPYNAALHLTPWLNDERTHGPFTQACNMLSVNLPTFPVIGTMLRGIYALVWTLKQNVPDSSRPYFQNLDAPGETVKDVPLSLFLPQFQEVRGRLAGGPNNNNELSGQLGNLISRWNALTIL</sequence>
<dbReference type="InterPro" id="IPR053187">
    <property type="entry name" value="Notoamide_regulator"/>
</dbReference>
<keyword evidence="2" id="KW-0539">Nucleus</keyword>
<gene>
    <name evidence="6 8" type="ORF">P152DRAFT_225896</name>
</gene>
<dbReference type="EMBL" id="ML975186">
    <property type="protein sequence ID" value="KAF1808291.1"/>
    <property type="molecule type" value="Genomic_DNA"/>
</dbReference>
<name>A0A6G1FRH8_9PEZI</name>